<evidence type="ECO:0000256" key="13">
    <source>
        <dbReference type="ARBA" id="ARBA00044502"/>
    </source>
</evidence>
<evidence type="ECO:0000256" key="8">
    <source>
        <dbReference type="ARBA" id="ARBA00023008"/>
    </source>
</evidence>
<comment type="caution">
    <text evidence="18">The sequence shown here is derived from an EMBL/GenBank/DDBJ whole genome shotgun (WGS) entry which is preliminary data.</text>
</comment>
<keyword evidence="5 16" id="KW-0732">Signal</keyword>
<evidence type="ECO:0000256" key="15">
    <source>
        <dbReference type="ARBA" id="ARBA00047174"/>
    </source>
</evidence>
<evidence type="ECO:0000313" key="19">
    <source>
        <dbReference type="Proteomes" id="UP000813385"/>
    </source>
</evidence>
<keyword evidence="19" id="KW-1185">Reference proteome</keyword>
<dbReference type="PANTHER" id="PTHR33353:SF10">
    <property type="entry name" value="ENDO-BETA-1,4-GLUCANASE D"/>
    <property type="match status" value="1"/>
</dbReference>
<feature type="domain" description="Auxiliary Activity family 9 catalytic" evidence="17">
    <location>
        <begin position="26"/>
        <end position="194"/>
    </location>
</feature>
<evidence type="ECO:0000256" key="12">
    <source>
        <dbReference type="ARBA" id="ARBA00023326"/>
    </source>
</evidence>
<keyword evidence="7" id="KW-0560">Oxidoreductase</keyword>
<dbReference type="GO" id="GO:0004497">
    <property type="term" value="F:monooxygenase activity"/>
    <property type="evidence" value="ECO:0007669"/>
    <property type="project" value="UniProtKB-KW"/>
</dbReference>
<keyword evidence="6" id="KW-0136">Cellulose degradation</keyword>
<evidence type="ECO:0000256" key="4">
    <source>
        <dbReference type="ARBA" id="ARBA00022723"/>
    </source>
</evidence>
<keyword evidence="12" id="KW-0624">Polysaccharide degradation</keyword>
<keyword evidence="8" id="KW-0186">Copper</keyword>
<dbReference type="PANTHER" id="PTHR33353">
    <property type="entry name" value="PUTATIVE (AFU_ORTHOLOGUE AFUA_1G12560)-RELATED"/>
    <property type="match status" value="1"/>
</dbReference>
<dbReference type="Proteomes" id="UP000813385">
    <property type="component" value="Unassembled WGS sequence"/>
</dbReference>
<accession>A0A8K0TMB6</accession>
<evidence type="ECO:0000256" key="6">
    <source>
        <dbReference type="ARBA" id="ARBA00023001"/>
    </source>
</evidence>
<evidence type="ECO:0000259" key="17">
    <source>
        <dbReference type="Pfam" id="PF03443"/>
    </source>
</evidence>
<evidence type="ECO:0000256" key="9">
    <source>
        <dbReference type="ARBA" id="ARBA00023033"/>
    </source>
</evidence>
<dbReference type="InterPro" id="IPR049892">
    <property type="entry name" value="AA9"/>
</dbReference>
<dbReference type="GO" id="GO:0046872">
    <property type="term" value="F:metal ion binding"/>
    <property type="evidence" value="ECO:0007669"/>
    <property type="project" value="UniProtKB-KW"/>
</dbReference>
<evidence type="ECO:0000313" key="18">
    <source>
        <dbReference type="EMBL" id="KAH7368978.1"/>
    </source>
</evidence>
<keyword evidence="3" id="KW-0964">Secreted</keyword>
<comment type="cofactor">
    <cofactor evidence="1">
        <name>Cu(2+)</name>
        <dbReference type="ChEBI" id="CHEBI:29036"/>
    </cofactor>
</comment>
<gene>
    <name evidence="18" type="ORF">B0T11DRAFT_277959</name>
</gene>
<organism evidence="18 19">
    <name type="scientific">Plectosphaerella cucumerina</name>
    <dbReference type="NCBI Taxonomy" id="40658"/>
    <lineage>
        <taxon>Eukaryota</taxon>
        <taxon>Fungi</taxon>
        <taxon>Dikarya</taxon>
        <taxon>Ascomycota</taxon>
        <taxon>Pezizomycotina</taxon>
        <taxon>Sordariomycetes</taxon>
        <taxon>Hypocreomycetidae</taxon>
        <taxon>Glomerellales</taxon>
        <taxon>Plectosphaerellaceae</taxon>
        <taxon>Plectosphaerella</taxon>
    </lineage>
</organism>
<evidence type="ECO:0000256" key="14">
    <source>
        <dbReference type="ARBA" id="ARBA00045077"/>
    </source>
</evidence>
<keyword evidence="4" id="KW-0479">Metal-binding</keyword>
<feature type="signal peptide" evidence="16">
    <location>
        <begin position="1"/>
        <end position="20"/>
    </location>
</feature>
<protein>
    <recommendedName>
        <fullName evidence="15">lytic cellulose monooxygenase (C4-dehydrogenating)</fullName>
        <ecNumber evidence="15">1.14.99.56</ecNumber>
    </recommendedName>
</protein>
<dbReference type="GO" id="GO:0030245">
    <property type="term" value="P:cellulose catabolic process"/>
    <property type="evidence" value="ECO:0007669"/>
    <property type="project" value="UniProtKB-KW"/>
</dbReference>
<reference evidence="18" key="1">
    <citation type="journal article" date="2021" name="Nat. Commun.">
        <title>Genetic determinants of endophytism in the Arabidopsis root mycobiome.</title>
        <authorList>
            <person name="Mesny F."/>
            <person name="Miyauchi S."/>
            <person name="Thiergart T."/>
            <person name="Pickel B."/>
            <person name="Atanasova L."/>
            <person name="Karlsson M."/>
            <person name="Huettel B."/>
            <person name="Barry K.W."/>
            <person name="Haridas S."/>
            <person name="Chen C."/>
            <person name="Bauer D."/>
            <person name="Andreopoulos W."/>
            <person name="Pangilinan J."/>
            <person name="LaButti K."/>
            <person name="Riley R."/>
            <person name="Lipzen A."/>
            <person name="Clum A."/>
            <person name="Drula E."/>
            <person name="Henrissat B."/>
            <person name="Kohler A."/>
            <person name="Grigoriev I.V."/>
            <person name="Martin F.M."/>
            <person name="Hacquard S."/>
        </authorList>
    </citation>
    <scope>NUCLEOTIDE SEQUENCE</scope>
    <source>
        <strain evidence="18">MPI-CAGE-AT-0016</strain>
    </source>
</reference>
<keyword evidence="9" id="KW-0503">Monooxygenase</keyword>
<dbReference type="InterPro" id="IPR005103">
    <property type="entry name" value="AA9_LPMO"/>
</dbReference>
<dbReference type="EC" id="1.14.99.56" evidence="15"/>
<evidence type="ECO:0000256" key="1">
    <source>
        <dbReference type="ARBA" id="ARBA00001973"/>
    </source>
</evidence>
<evidence type="ECO:0000256" key="2">
    <source>
        <dbReference type="ARBA" id="ARBA00004613"/>
    </source>
</evidence>
<evidence type="ECO:0000256" key="3">
    <source>
        <dbReference type="ARBA" id="ARBA00022525"/>
    </source>
</evidence>
<dbReference type="GO" id="GO:0005576">
    <property type="term" value="C:extracellular region"/>
    <property type="evidence" value="ECO:0007669"/>
    <property type="project" value="UniProtKB-SubCell"/>
</dbReference>
<evidence type="ECO:0000256" key="7">
    <source>
        <dbReference type="ARBA" id="ARBA00023002"/>
    </source>
</evidence>
<comment type="similarity">
    <text evidence="13">Belongs to the polysaccharide monooxygenase AA9 family.</text>
</comment>
<dbReference type="CDD" id="cd21175">
    <property type="entry name" value="LPMO_AA9"/>
    <property type="match status" value="1"/>
</dbReference>
<comment type="catalytic activity">
    <reaction evidence="14">
        <text>[(1-&gt;4)-beta-D-glucosyl]n+m + reduced acceptor + O2 = 4-dehydro-beta-D-glucosyl-[(1-&gt;4)-beta-D-glucosyl]n-1 + [(1-&gt;4)-beta-D-glucosyl]m + acceptor + H2O.</text>
        <dbReference type="EC" id="1.14.99.56"/>
    </reaction>
</comment>
<evidence type="ECO:0000256" key="10">
    <source>
        <dbReference type="ARBA" id="ARBA00023157"/>
    </source>
</evidence>
<sequence length="238" mass="25265">MPSLKASLTAVAFCVTQAAAHYNFDRLIINGQVTGAATGTATVQAGSRLGFNVRDILEHPGPVNIYLSRAPTGTTAQNYLGDGEWFKIYTLGVRQFRPNKGVNWAVMPTGDRGIYNFTFSLPAQTPPGDYLLRAEHIALHSAGSFGLAQFYIGCAQLRITGPGPGAAGAAAPGPTVRFPGAYHGREPGVLISLWWPPLYNYTTLGPATWPDGCEDHTANLLGQVGDGDCTPILPCEGF</sequence>
<comment type="subcellular location">
    <subcellularLocation>
        <location evidence="2">Secreted</location>
    </subcellularLocation>
</comment>
<dbReference type="Gene3D" id="2.70.50.70">
    <property type="match status" value="1"/>
</dbReference>
<dbReference type="AlphaFoldDB" id="A0A8K0TMB6"/>
<dbReference type="EMBL" id="JAGPXD010000002">
    <property type="protein sequence ID" value="KAH7368978.1"/>
    <property type="molecule type" value="Genomic_DNA"/>
</dbReference>
<evidence type="ECO:0000256" key="16">
    <source>
        <dbReference type="SAM" id="SignalP"/>
    </source>
</evidence>
<name>A0A8K0TMB6_9PEZI</name>
<evidence type="ECO:0000256" key="11">
    <source>
        <dbReference type="ARBA" id="ARBA00023277"/>
    </source>
</evidence>
<dbReference type="OrthoDB" id="5271017at2759"/>
<keyword evidence="10" id="KW-1015">Disulfide bond</keyword>
<dbReference type="Pfam" id="PF03443">
    <property type="entry name" value="AA9"/>
    <property type="match status" value="1"/>
</dbReference>
<proteinExistence type="inferred from homology"/>
<keyword evidence="11" id="KW-0119">Carbohydrate metabolism</keyword>
<feature type="chain" id="PRO_5035419823" description="lytic cellulose monooxygenase (C4-dehydrogenating)" evidence="16">
    <location>
        <begin position="21"/>
        <end position="238"/>
    </location>
</feature>
<evidence type="ECO:0000256" key="5">
    <source>
        <dbReference type="ARBA" id="ARBA00022729"/>
    </source>
</evidence>